<sequence>MFYAKTVRKPYLRLSVIVDAIMGHFLQLSMEDGGVDANGGFSNRNAWTEIPCMSR</sequence>
<name>Q0C6F2_SYNC1</name>
<organism evidence="1 2">
    <name type="scientific">Syntrophotalea carbinolica (strain DSM 2380 / NBRC 103641 / GraBd1)</name>
    <name type="common">Pelobacter carbinolicus</name>
    <dbReference type="NCBI Taxonomy" id="338963"/>
    <lineage>
        <taxon>Bacteria</taxon>
        <taxon>Pseudomonadati</taxon>
        <taxon>Thermodesulfobacteriota</taxon>
        <taxon>Desulfuromonadia</taxon>
        <taxon>Desulfuromonadales</taxon>
        <taxon>Syntrophotaleaceae</taxon>
        <taxon>Syntrophotalea</taxon>
    </lineage>
</organism>
<reference evidence="2" key="1">
    <citation type="submission" date="2005-10" db="EMBL/GenBank/DDBJ databases">
        <title>Complete sequence of Pelobacter carbinolicus DSM 2380.</title>
        <authorList>
            <person name="Copeland A."/>
            <person name="Lucas S."/>
            <person name="Lapidus A."/>
            <person name="Barry K."/>
            <person name="Detter J.C."/>
            <person name="Glavina T."/>
            <person name="Hammon N."/>
            <person name="Israni S."/>
            <person name="Pitluck S."/>
            <person name="Chertkov O."/>
            <person name="Schmutz J."/>
            <person name="Larimer F."/>
            <person name="Land M."/>
            <person name="Kyrpides N."/>
            <person name="Ivanova N."/>
            <person name="Richardson P."/>
        </authorList>
    </citation>
    <scope>NUCLEOTIDE SEQUENCE [LARGE SCALE GENOMIC DNA]</scope>
    <source>
        <strain evidence="2">DSM 2380 / NBRC 103641 / GraBd1</strain>
    </source>
</reference>
<accession>Q0C6F2</accession>
<gene>
    <name evidence="1" type="ordered locus">Pcar_3371</name>
</gene>
<dbReference type="AlphaFoldDB" id="Q0C6F2"/>
<dbReference type="STRING" id="338963.Pcar_3371"/>
<evidence type="ECO:0000313" key="1">
    <source>
        <dbReference type="EMBL" id="ABI81986.1"/>
    </source>
</evidence>
<dbReference type="Proteomes" id="UP000002534">
    <property type="component" value="Chromosome"/>
</dbReference>
<keyword evidence="2" id="KW-1185">Reference proteome</keyword>
<dbReference type="EMBL" id="CP000142">
    <property type="protein sequence ID" value="ABI81986.1"/>
    <property type="molecule type" value="Genomic_DNA"/>
</dbReference>
<dbReference type="HOGENOM" id="CLU_3028204_0_0_7"/>
<protein>
    <submittedName>
        <fullName evidence="1">Uncharacterized protein</fullName>
    </submittedName>
</protein>
<evidence type="ECO:0000313" key="2">
    <source>
        <dbReference type="Proteomes" id="UP000002534"/>
    </source>
</evidence>
<dbReference type="KEGG" id="pca:Pcar_3371"/>
<proteinExistence type="predicted"/>
<reference evidence="1 2" key="2">
    <citation type="journal article" date="2012" name="BMC Genomics">
        <title>The genome of Pelobacter carbinolicus reveals surprising metabolic capabilities and physiological features.</title>
        <authorList>
            <person name="Aklujkar M."/>
            <person name="Haveman S.A."/>
            <person name="Didonato R.Jr."/>
            <person name="Chertkov O."/>
            <person name="Han C.S."/>
            <person name="Land M.L."/>
            <person name="Brown P."/>
            <person name="Lovley D.R."/>
        </authorList>
    </citation>
    <scope>NUCLEOTIDE SEQUENCE [LARGE SCALE GENOMIC DNA]</scope>
    <source>
        <strain evidence="2">DSM 2380 / NBRC 103641 / GraBd1</strain>
    </source>
</reference>